<feature type="transmembrane region" description="Helical" evidence="1">
    <location>
        <begin position="20"/>
        <end position="42"/>
    </location>
</feature>
<gene>
    <name evidence="2" type="ORF">CRYO30217_01840</name>
</gene>
<proteinExistence type="predicted"/>
<organism evidence="2 3">
    <name type="scientific">Parvicella tangerina</name>
    <dbReference type="NCBI Taxonomy" id="2829795"/>
    <lineage>
        <taxon>Bacteria</taxon>
        <taxon>Pseudomonadati</taxon>
        <taxon>Bacteroidota</taxon>
        <taxon>Flavobacteriia</taxon>
        <taxon>Flavobacteriales</taxon>
        <taxon>Parvicellaceae</taxon>
        <taxon>Parvicella</taxon>
    </lineage>
</organism>
<dbReference type="KEGG" id="ptan:CRYO30217_01840"/>
<evidence type="ECO:0000256" key="1">
    <source>
        <dbReference type="SAM" id="Phobius"/>
    </source>
</evidence>
<evidence type="ECO:0000313" key="3">
    <source>
        <dbReference type="Proteomes" id="UP000683507"/>
    </source>
</evidence>
<dbReference type="Proteomes" id="UP000683507">
    <property type="component" value="Chromosome"/>
</dbReference>
<keyword evidence="3" id="KW-1185">Reference proteome</keyword>
<protein>
    <submittedName>
        <fullName evidence="2">Uncharacterized protein</fullName>
    </submittedName>
</protein>
<dbReference type="AlphaFoldDB" id="A0A916NHR8"/>
<keyword evidence="1" id="KW-1133">Transmembrane helix</keyword>
<reference evidence="2" key="1">
    <citation type="submission" date="2021-04" db="EMBL/GenBank/DDBJ databases">
        <authorList>
            <person name="Rodrigo-Torres L."/>
            <person name="Arahal R. D."/>
            <person name="Lucena T."/>
        </authorList>
    </citation>
    <scope>NUCLEOTIDE SEQUENCE</scope>
    <source>
        <strain evidence="2">AS29M-1</strain>
    </source>
</reference>
<dbReference type="EMBL" id="OU015584">
    <property type="protein sequence ID" value="CAG5082207.1"/>
    <property type="molecule type" value="Genomic_DNA"/>
</dbReference>
<name>A0A916NHR8_9FLAO</name>
<sequence length="534" mass="61678">MPVQHPVYYSQIFREGNLIAFWSDLTLAFTLLIGLIGNTLLLRNPIETIQLLFVVRALVMGEISVYEIELYLDTIGERGSSGKTILIQARKVAVLITFLSVSSCGICQYDYGGQYNSPVSPQIQQQNYQIMRNMGYTPPPTQAEIQQDLQRKAYEAYQQQQRLTQQQKSVLMVKTLLAEHEKEMKYDTIAKASVKPYHGRFRFSDQNSLEYSSTKSYYNTAFKEISDMLDGKTPINLKRAIYLVENVVIKDQVSYDDYLSKIEELKTYTKGVAKKQGIDFNTYIGKHFAIQRLYSDTTDQAFNYDFNDIYGNQSYAQQFVTKLLFSGTGQCRSMPLGYLLLAEEFEIDAYLAFSPKHSYIMFQHKGIWFNFETTNGCLTTNQWIAGSGYVKAESVQSKTYLDPKDKKEVLAHLLNDLATTYRLQLGYDDFLGEMIDKSLAHFYYMHGVMEKANLESARLDKEIWENGIQTEQDLLNHPELSKQLQDLLNLYAEIDNMGYSEMTDEAYEEWLKSLEEEKQKQDSKQLKIKLEIND</sequence>
<evidence type="ECO:0000313" key="2">
    <source>
        <dbReference type="EMBL" id="CAG5082207.1"/>
    </source>
</evidence>
<accession>A0A916NHR8</accession>
<keyword evidence="1" id="KW-0812">Transmembrane</keyword>
<keyword evidence="1" id="KW-0472">Membrane</keyword>